<proteinExistence type="predicted"/>
<dbReference type="Gene3D" id="1.25.40.10">
    <property type="entry name" value="Tetratricopeptide repeat domain"/>
    <property type="match status" value="1"/>
</dbReference>
<reference evidence="4 5" key="1">
    <citation type="submission" date="2016-10" db="EMBL/GenBank/DDBJ databases">
        <authorList>
            <person name="de Groot N.N."/>
        </authorList>
    </citation>
    <scope>NUCLEOTIDE SEQUENCE [LARGE SCALE GENOMIC DNA]</scope>
    <source>
        <strain evidence="4 5">DSM 527</strain>
    </source>
</reference>
<keyword evidence="1" id="KW-0677">Repeat</keyword>
<dbReference type="EMBL" id="FNBN01000003">
    <property type="protein sequence ID" value="SDG11046.1"/>
    <property type="molecule type" value="Genomic_DNA"/>
</dbReference>
<dbReference type="InterPro" id="IPR019734">
    <property type="entry name" value="TPR_rpt"/>
</dbReference>
<evidence type="ECO:0000256" key="1">
    <source>
        <dbReference type="ARBA" id="ARBA00022737"/>
    </source>
</evidence>
<dbReference type="AlphaFoldDB" id="A0A1G7RJV5"/>
<dbReference type="STRING" id="104663.SAMN04488121_103497"/>
<dbReference type="RefSeq" id="WP_089833085.1">
    <property type="nucleotide sequence ID" value="NZ_FNBN01000003.1"/>
</dbReference>
<protein>
    <submittedName>
        <fullName evidence="4">Tetratricopeptide repeat-containing protein</fullName>
    </submittedName>
</protein>
<organism evidence="4 5">
    <name type="scientific">Chitinophaga filiformis</name>
    <name type="common">Myxococcus filiformis</name>
    <name type="synonym">Flexibacter filiformis</name>
    <dbReference type="NCBI Taxonomy" id="104663"/>
    <lineage>
        <taxon>Bacteria</taxon>
        <taxon>Pseudomonadati</taxon>
        <taxon>Bacteroidota</taxon>
        <taxon>Chitinophagia</taxon>
        <taxon>Chitinophagales</taxon>
        <taxon>Chitinophagaceae</taxon>
        <taxon>Chitinophaga</taxon>
    </lineage>
</organism>
<dbReference type="SUPFAM" id="SSF48452">
    <property type="entry name" value="TPR-like"/>
    <property type="match status" value="1"/>
</dbReference>
<dbReference type="PANTHER" id="PTHR44943:SF8">
    <property type="entry name" value="TPR REPEAT-CONTAINING PROTEIN MJ0263"/>
    <property type="match status" value="1"/>
</dbReference>
<evidence type="ECO:0000313" key="5">
    <source>
        <dbReference type="Proteomes" id="UP000199045"/>
    </source>
</evidence>
<keyword evidence="2 3" id="KW-0802">TPR repeat</keyword>
<dbReference type="PANTHER" id="PTHR44943">
    <property type="entry name" value="CELLULOSE SYNTHASE OPERON PROTEIN C"/>
    <property type="match status" value="1"/>
</dbReference>
<dbReference type="InterPro" id="IPR011990">
    <property type="entry name" value="TPR-like_helical_dom_sf"/>
</dbReference>
<dbReference type="Gene3D" id="1.10.1780.10">
    <property type="entry name" value="Clp, N-terminal domain"/>
    <property type="match status" value="1"/>
</dbReference>
<accession>A0A1G7RJV5</accession>
<dbReference type="InterPro" id="IPR051685">
    <property type="entry name" value="Ycf3/AcsC/BcsC/TPR_MFPF"/>
</dbReference>
<evidence type="ECO:0000256" key="3">
    <source>
        <dbReference type="PROSITE-ProRule" id="PRU00339"/>
    </source>
</evidence>
<gene>
    <name evidence="4" type="ORF">SAMN04488121_103497</name>
</gene>
<evidence type="ECO:0000256" key="2">
    <source>
        <dbReference type="ARBA" id="ARBA00022803"/>
    </source>
</evidence>
<name>A0A1G7RJV5_CHIFI</name>
<dbReference type="Pfam" id="PF13432">
    <property type="entry name" value="TPR_16"/>
    <property type="match status" value="1"/>
</dbReference>
<feature type="repeat" description="TPR" evidence="3">
    <location>
        <begin position="249"/>
        <end position="282"/>
    </location>
</feature>
<dbReference type="OrthoDB" id="9780183at2"/>
<dbReference type="SMART" id="SM00028">
    <property type="entry name" value="TPR"/>
    <property type="match status" value="6"/>
</dbReference>
<dbReference type="SUPFAM" id="SSF81923">
    <property type="entry name" value="Double Clp-N motif"/>
    <property type="match status" value="1"/>
</dbReference>
<dbReference type="PROSITE" id="PS50005">
    <property type="entry name" value="TPR"/>
    <property type="match status" value="1"/>
</dbReference>
<dbReference type="Pfam" id="PF14559">
    <property type="entry name" value="TPR_19"/>
    <property type="match status" value="1"/>
</dbReference>
<sequence>MLLTSSYELKTAFAYARTFSLERKLFYIDSQMILLGILDSYASDIAIDASDREKLVQWLHALNWEQRPGTPIPAGNRPKVPIMTEAERMLENAAYYQKKLGDEQLHPQHIILSLLSIENRCQYKFQSLGIIFDGYLEQILALRKIQVDVPFRSPRIKTSHVSFFHPLIRLFYGPRQKKLAVERYFGEAQALLQYNDIHRCRALCHLVLQMQPDHVNALWLSGVTWRVERNFQKALPFYEKVHKKHPQHTGVLAEVAHCYSELGNHAWAQRLYAHALSLNPGSSELLNSLGFECIKLELYVEAISYFDQAIAYDEECAYAYNNKGYVLMHLGFPVAARELILKSLQFNKGNAYAYRNLALLALKEQDEDTAREMLLKAQRFHFKRNYGNEVEELLRRLDKQKAATS</sequence>
<dbReference type="Proteomes" id="UP000199045">
    <property type="component" value="Unassembled WGS sequence"/>
</dbReference>
<evidence type="ECO:0000313" key="4">
    <source>
        <dbReference type="EMBL" id="SDG11046.1"/>
    </source>
</evidence>
<dbReference type="InterPro" id="IPR036628">
    <property type="entry name" value="Clp_N_dom_sf"/>
</dbReference>